<feature type="domain" description="Potassium channel" evidence="11">
    <location>
        <begin position="169"/>
        <end position="237"/>
    </location>
</feature>
<evidence type="ECO:0000259" key="11">
    <source>
        <dbReference type="Pfam" id="PF07885"/>
    </source>
</evidence>
<dbReference type="PANTHER" id="PTHR11003:SF334">
    <property type="entry name" value="FI03418P"/>
    <property type="match status" value="1"/>
</dbReference>
<feature type="transmembrane region" description="Helical" evidence="10">
    <location>
        <begin position="73"/>
        <end position="95"/>
    </location>
</feature>
<feature type="transmembrane region" description="Helical" evidence="10">
    <location>
        <begin position="184"/>
        <end position="202"/>
    </location>
</feature>
<keyword evidence="3 8" id="KW-0812">Transmembrane</keyword>
<evidence type="ECO:0000256" key="6">
    <source>
        <dbReference type="ARBA" id="ARBA00023136"/>
    </source>
</evidence>
<evidence type="ECO:0000256" key="7">
    <source>
        <dbReference type="ARBA" id="ARBA00023303"/>
    </source>
</evidence>
<gene>
    <name evidence="12" type="ORF">XAT740_LOCUS25282</name>
</gene>
<dbReference type="GO" id="GO:0030322">
    <property type="term" value="P:stabilization of membrane potential"/>
    <property type="evidence" value="ECO:0007669"/>
    <property type="project" value="TreeGrafter"/>
</dbReference>
<organism evidence="12 13">
    <name type="scientific">Adineta ricciae</name>
    <name type="common">Rotifer</name>
    <dbReference type="NCBI Taxonomy" id="249248"/>
    <lineage>
        <taxon>Eukaryota</taxon>
        <taxon>Metazoa</taxon>
        <taxon>Spiralia</taxon>
        <taxon>Gnathifera</taxon>
        <taxon>Rotifera</taxon>
        <taxon>Eurotatoria</taxon>
        <taxon>Bdelloidea</taxon>
        <taxon>Adinetida</taxon>
        <taxon>Adinetidae</taxon>
        <taxon>Adineta</taxon>
    </lineage>
</organism>
<evidence type="ECO:0000256" key="8">
    <source>
        <dbReference type="RuleBase" id="RU003857"/>
    </source>
</evidence>
<dbReference type="Gene3D" id="1.10.287.70">
    <property type="match status" value="1"/>
</dbReference>
<evidence type="ECO:0000313" key="13">
    <source>
        <dbReference type="Proteomes" id="UP000663828"/>
    </source>
</evidence>
<dbReference type="InterPro" id="IPR003280">
    <property type="entry name" value="2pore_dom_K_chnl"/>
</dbReference>
<name>A0A814YQY7_ADIRI</name>
<keyword evidence="6 10" id="KW-0472">Membrane</keyword>
<dbReference type="Pfam" id="PF07885">
    <property type="entry name" value="Ion_trans_2"/>
    <property type="match status" value="2"/>
</dbReference>
<evidence type="ECO:0000256" key="5">
    <source>
        <dbReference type="ARBA" id="ARBA00023065"/>
    </source>
</evidence>
<evidence type="ECO:0000256" key="2">
    <source>
        <dbReference type="ARBA" id="ARBA00022448"/>
    </source>
</evidence>
<feature type="compositionally biased region" description="Basic and acidic residues" evidence="9">
    <location>
        <begin position="460"/>
        <end position="472"/>
    </location>
</feature>
<dbReference type="PANTHER" id="PTHR11003">
    <property type="entry name" value="POTASSIUM CHANNEL, SUBFAMILY K"/>
    <property type="match status" value="1"/>
</dbReference>
<proteinExistence type="inferred from homology"/>
<keyword evidence="13" id="KW-1185">Reference proteome</keyword>
<keyword evidence="2 8" id="KW-0813">Transport</keyword>
<keyword evidence="4 10" id="KW-1133">Transmembrane helix</keyword>
<feature type="compositionally biased region" description="Polar residues" evidence="9">
    <location>
        <begin position="441"/>
        <end position="452"/>
    </location>
</feature>
<dbReference type="GO" id="GO:0015271">
    <property type="term" value="F:outward rectifier potassium channel activity"/>
    <property type="evidence" value="ECO:0007669"/>
    <property type="project" value="TreeGrafter"/>
</dbReference>
<evidence type="ECO:0000256" key="3">
    <source>
        <dbReference type="ARBA" id="ARBA00022692"/>
    </source>
</evidence>
<dbReference type="EMBL" id="CAJNOR010001995">
    <property type="protein sequence ID" value="CAF1232138.1"/>
    <property type="molecule type" value="Genomic_DNA"/>
</dbReference>
<protein>
    <recommendedName>
        <fullName evidence="11">Potassium channel domain-containing protein</fullName>
    </recommendedName>
</protein>
<feature type="region of interest" description="Disordered" evidence="9">
    <location>
        <begin position="268"/>
        <end position="306"/>
    </location>
</feature>
<evidence type="ECO:0000256" key="1">
    <source>
        <dbReference type="ARBA" id="ARBA00004141"/>
    </source>
</evidence>
<dbReference type="AlphaFoldDB" id="A0A814YQY7"/>
<dbReference type="PRINTS" id="PR01333">
    <property type="entry name" value="2POREKCHANEL"/>
</dbReference>
<dbReference type="GO" id="GO:0005886">
    <property type="term" value="C:plasma membrane"/>
    <property type="evidence" value="ECO:0007669"/>
    <property type="project" value="TreeGrafter"/>
</dbReference>
<dbReference type="GO" id="GO:0022841">
    <property type="term" value="F:potassium ion leak channel activity"/>
    <property type="evidence" value="ECO:0007669"/>
    <property type="project" value="TreeGrafter"/>
</dbReference>
<reference evidence="12" key="1">
    <citation type="submission" date="2021-02" db="EMBL/GenBank/DDBJ databases">
        <authorList>
            <person name="Nowell W R."/>
        </authorList>
    </citation>
    <scope>NUCLEOTIDE SEQUENCE</scope>
</reference>
<feature type="transmembrane region" description="Helical" evidence="10">
    <location>
        <begin position="381"/>
        <end position="402"/>
    </location>
</feature>
<sequence length="511" mass="57234">MKSKEEKTYSLELKEEGNMLAYHDASAAFSGIRSDNRSSYDKYGRYINNGQQHELDELEASKTRQCLKKTTKFLFSHIGLVGLVVVYAVAGGFLFQLLEERQEKYNCLEAYGEQVVKITKLKQQIVSYIQHNTTATTGSTSGKDNATVALVKISTMLYTYRDFVISTTTKYRYYGDDCLSTNKWTYANSLLFAITIITTIGYGNITPTTWEGQLCCICYATIGIPIFLLCVANISGVLGEMFRFIYAKIICAPCKLMKRRSAVTRKAKAEEENGVGANPTSWPAQDDNKKNSVKRPMNNMGDDDDFVEDEQQSNQRVAVPLTVTMIIIAAYIWIGSALFHNFEGWSMIQAGYFCFITLSTIGFGDFVPGQRKDDPNAGAKLILGAIYVLFGMAILAMCFDLMQEEIVAKFRWIGTKVGIIEKEDEMNTQIDHLSETKNKRNSTVSVANSDRQTGMMRKHTTIDDNDLSRDRSSSSARKTSPRNNNARVHPLDDNAANEGTLHQRIAPSKSN</sequence>
<keyword evidence="5 8" id="KW-0406">Ion transport</keyword>
<comment type="subcellular location">
    <subcellularLocation>
        <location evidence="1">Membrane</location>
        <topology evidence="1">Multi-pass membrane protein</topology>
    </subcellularLocation>
</comment>
<dbReference type="SUPFAM" id="SSF81324">
    <property type="entry name" value="Voltage-gated potassium channels"/>
    <property type="match status" value="2"/>
</dbReference>
<evidence type="ECO:0000313" key="12">
    <source>
        <dbReference type="EMBL" id="CAF1232138.1"/>
    </source>
</evidence>
<comment type="similarity">
    <text evidence="8">Belongs to the two pore domain potassium channel (TC 1.A.1.8) family.</text>
</comment>
<dbReference type="InterPro" id="IPR013099">
    <property type="entry name" value="K_chnl_dom"/>
</dbReference>
<keyword evidence="7 8" id="KW-0407">Ion channel</keyword>
<feature type="transmembrane region" description="Helical" evidence="10">
    <location>
        <begin position="214"/>
        <end position="234"/>
    </location>
</feature>
<feature type="region of interest" description="Disordered" evidence="9">
    <location>
        <begin position="437"/>
        <end position="511"/>
    </location>
</feature>
<feature type="domain" description="Potassium channel" evidence="11">
    <location>
        <begin position="327"/>
        <end position="405"/>
    </location>
</feature>
<feature type="compositionally biased region" description="Low complexity" evidence="9">
    <location>
        <begin position="473"/>
        <end position="482"/>
    </location>
</feature>
<accession>A0A814YQY7</accession>
<comment type="caution">
    <text evidence="12">The sequence shown here is derived from an EMBL/GenBank/DDBJ whole genome shotgun (WGS) entry which is preliminary data.</text>
</comment>
<feature type="transmembrane region" description="Helical" evidence="10">
    <location>
        <begin position="317"/>
        <end position="338"/>
    </location>
</feature>
<dbReference type="Proteomes" id="UP000663828">
    <property type="component" value="Unassembled WGS sequence"/>
</dbReference>
<evidence type="ECO:0000256" key="10">
    <source>
        <dbReference type="SAM" id="Phobius"/>
    </source>
</evidence>
<evidence type="ECO:0000256" key="9">
    <source>
        <dbReference type="SAM" id="MobiDB-lite"/>
    </source>
</evidence>
<evidence type="ECO:0000256" key="4">
    <source>
        <dbReference type="ARBA" id="ARBA00022989"/>
    </source>
</evidence>
<feature type="transmembrane region" description="Helical" evidence="10">
    <location>
        <begin position="350"/>
        <end position="369"/>
    </location>
</feature>